<evidence type="ECO:0000256" key="8">
    <source>
        <dbReference type="ARBA" id="ARBA00022701"/>
    </source>
</evidence>
<keyword evidence="10" id="KW-0106">Calcium</keyword>
<keyword evidence="16" id="KW-0175">Coiled coil</keyword>
<dbReference type="PROSITE" id="PS00018">
    <property type="entry name" value="EF_HAND_1"/>
    <property type="match status" value="2"/>
</dbReference>
<keyword evidence="7" id="KW-0963">Cytoplasm</keyword>
<feature type="domain" description="EF-hand" evidence="18">
    <location>
        <begin position="702"/>
        <end position="729"/>
    </location>
</feature>
<feature type="region of interest" description="Disordered" evidence="17">
    <location>
        <begin position="486"/>
        <end position="513"/>
    </location>
</feature>
<dbReference type="InterPro" id="IPR018247">
    <property type="entry name" value="EF_Hand_1_Ca_BS"/>
</dbReference>
<dbReference type="PROSITE" id="PS50222">
    <property type="entry name" value="EF_HAND_2"/>
    <property type="match status" value="3"/>
</dbReference>
<dbReference type="GO" id="GO:0035735">
    <property type="term" value="P:intraciliary transport involved in cilium assembly"/>
    <property type="evidence" value="ECO:0007669"/>
    <property type="project" value="InterPro"/>
</dbReference>
<dbReference type="EMBL" id="CAJNNW010025666">
    <property type="protein sequence ID" value="CAE8678182.1"/>
    <property type="molecule type" value="Genomic_DNA"/>
</dbReference>
<keyword evidence="13" id="KW-0505">Motor protein</keyword>
<dbReference type="InterPro" id="IPR022780">
    <property type="entry name" value="Dynein_light_int_chain"/>
</dbReference>
<dbReference type="CDD" id="cd00051">
    <property type="entry name" value="EFh"/>
    <property type="match status" value="2"/>
</dbReference>
<reference evidence="19" key="1">
    <citation type="submission" date="2021-02" db="EMBL/GenBank/DDBJ databases">
        <authorList>
            <person name="Dougan E. K."/>
            <person name="Rhodes N."/>
            <person name="Thang M."/>
            <person name="Chan C."/>
        </authorList>
    </citation>
    <scope>NUCLEOTIDE SEQUENCE</scope>
</reference>
<dbReference type="PANTHER" id="PTHR13236">
    <property type="entry name" value="DYNEIN 2 LIGHT INTERMEDIATE CHAIN, ISOFORM 2"/>
    <property type="match status" value="1"/>
</dbReference>
<evidence type="ECO:0000256" key="6">
    <source>
        <dbReference type="ARBA" id="ARBA00022473"/>
    </source>
</evidence>
<evidence type="ECO:0000256" key="9">
    <source>
        <dbReference type="ARBA" id="ARBA00022794"/>
    </source>
</evidence>
<keyword evidence="12" id="KW-0969">Cilium</keyword>
<evidence type="ECO:0000256" key="2">
    <source>
        <dbReference type="ARBA" id="ARBA00004300"/>
    </source>
</evidence>
<evidence type="ECO:0000256" key="7">
    <source>
        <dbReference type="ARBA" id="ARBA00022490"/>
    </source>
</evidence>
<dbReference type="Gene3D" id="1.10.238.10">
    <property type="entry name" value="EF-hand"/>
    <property type="match status" value="2"/>
</dbReference>
<protein>
    <recommendedName>
        <fullName evidence="5">Cytoplasmic dynein 2 light intermediate chain 1</fullName>
    </recommendedName>
</protein>
<keyword evidence="11" id="KW-0243">Dynein</keyword>
<evidence type="ECO:0000256" key="14">
    <source>
        <dbReference type="ARBA" id="ARBA00023212"/>
    </source>
</evidence>
<dbReference type="Pfam" id="PF05783">
    <property type="entry name" value="DLIC"/>
    <property type="match status" value="1"/>
</dbReference>
<evidence type="ECO:0000256" key="12">
    <source>
        <dbReference type="ARBA" id="ARBA00023069"/>
    </source>
</evidence>
<dbReference type="GO" id="GO:0005509">
    <property type="term" value="F:calcium ion binding"/>
    <property type="evidence" value="ECO:0007669"/>
    <property type="project" value="InterPro"/>
</dbReference>
<dbReference type="GO" id="GO:0005868">
    <property type="term" value="C:cytoplasmic dynein complex"/>
    <property type="evidence" value="ECO:0007669"/>
    <property type="project" value="InterPro"/>
</dbReference>
<dbReference type="Proteomes" id="UP000626109">
    <property type="component" value="Unassembled WGS sequence"/>
</dbReference>
<dbReference type="GO" id="GO:0005930">
    <property type="term" value="C:axoneme"/>
    <property type="evidence" value="ECO:0007669"/>
    <property type="project" value="UniProtKB-SubCell"/>
</dbReference>
<dbReference type="InterPro" id="IPR011992">
    <property type="entry name" value="EF-hand-dom_pair"/>
</dbReference>
<comment type="similarity">
    <text evidence="4">Belongs to the dynein light intermediate chain family.</text>
</comment>
<sequence length="1486" mass="164583">MHGPARDHFLVWREGLTSAEGLPSKVQLKESEQRSAIWSDRARLGSTDGFDLLSWRDECTSDLQSPPIVKRSSRNSLKLEASLQQKFGELDKVEPSRARVQLAKPTKPTKPATLAVPLRVECPASLVQALEALQARGAAVDKHVAMGMSPILPPPELAQKPGQPSKKAMASRRIWIGKLGTKPSDLALLAVTSFGGAKFVKPHEVEEEIEEAMVGAASFPVEVVQVCRGYMPQILEDIARHNQELAQWRKQCREEASTDGRKLAVAWRRRASLEMTGANGQNGERGVGRGRAAMSETSQTEEMDARLQAVLTRLRSQSAVISQETEPLVGSETDGINKMATSTCSPLKKRVRDFINGNIAEQKKHVRRMMHKRTQRKECFKALPLAEQVAVAEAFNLHKEADGTISLKGSLLAMRELGLRGNSMMERAAVERAVTEMTLLLMDVEEKGLLATVSSTGNKCSWWRTLAEPDLAEELEFLQRKLQMRALSKRPSASSTSPTSPSSPTSPRFPSSPTAARALTFKRKRIPISPNSSTQAKVHIQKMQELMAEAQEGHVSATAAPLRDPSARPSGLPIEAFGAEILPFARLELYDIRTEPHFRQFVEDLDNGHFSHGISVAQFRNIMLSLKFDQFEGDPEIQQFLEFAAASEQRLDFETLHSKLLRLEELAGRAASTREREVAAASNMTMAFFHQHRAEFLWMFTIFQQYDADRSGYLIHSEAKRLLKHIGLEPYNPVSAAMIDGLLKEIDQDGNFEVDFREFLLLVNLARSHLQKRRKRHLLGAWKELDVDRYGRLSMHLLVPGLASAGLLNSRAEYALAQSFMDESWDLSSFFFEDDLLPSQKRIMRSRDDAGSIYFAGFSLFYQQVAERLACIQGERIMSSAKSMGFTMEALSEIQETFDTLDTDGSGSLNKDELQQALNPLLMIPPSPDDVDEILNLIDNDSNGLVDIREFLCLLRLLVTPGGGLAKRVKPFTIRHDVPVLSQREILKMFRISESYVNECEPADVLEMCCNFLTLGADYDLKQLPKPVSNGRQLRDLAAAQASQNSRTHARRAKASNKTQRNRATGSTLLCCLGATLSSLYSSAALEPFRWGAPKSELSGGRSSSPGHSNLGRKDGDDFGNSILSRLVEEHQQKSTEEEFTNDVTILFCGAKRSGKTSLVDRFINPNKEEKDRSVRDVPKPTVALDYKFARYASEASTSKVLAHIYDLGGDEGNDNLSGVPVSPATVGNLVLAITLDLSEPHIVLPTLEKWLKLLEAQVTKGLTALAKESANGAKHVEASQMSRKQAYSEHPDRGFINAFPVPLVIFGAKWDVLVSDTDPEKRKNLCRALRHFAHVNGASLVFTSLKAQDKASMNAMRGILRQLLFGVAAKGGFPDQLDHSKPIAIEAGKDSLQSIGAPPNGQASDRAWRDVVAGQFPDPHMAQKGGKRSEADQVGDELLKFSESSIDGMVEQRIEELQQYRRQVERNQRLASEGIEGSKLGVLTA</sequence>
<dbReference type="GO" id="GO:0005813">
    <property type="term" value="C:centrosome"/>
    <property type="evidence" value="ECO:0007669"/>
    <property type="project" value="UniProtKB-SubCell"/>
</dbReference>
<keyword evidence="6" id="KW-0217">Developmental protein</keyword>
<evidence type="ECO:0000256" key="5">
    <source>
        <dbReference type="ARBA" id="ARBA00018863"/>
    </source>
</evidence>
<evidence type="ECO:0000256" key="13">
    <source>
        <dbReference type="ARBA" id="ARBA00023175"/>
    </source>
</evidence>
<keyword evidence="14" id="KW-0206">Cytoskeleton</keyword>
<organism evidence="19 20">
    <name type="scientific">Polarella glacialis</name>
    <name type="common">Dinoflagellate</name>
    <dbReference type="NCBI Taxonomy" id="89957"/>
    <lineage>
        <taxon>Eukaryota</taxon>
        <taxon>Sar</taxon>
        <taxon>Alveolata</taxon>
        <taxon>Dinophyceae</taxon>
        <taxon>Suessiales</taxon>
        <taxon>Suessiaceae</taxon>
        <taxon>Polarella</taxon>
    </lineage>
</organism>
<dbReference type="GO" id="GO:0005874">
    <property type="term" value="C:microtubule"/>
    <property type="evidence" value="ECO:0007669"/>
    <property type="project" value="UniProtKB-KW"/>
</dbReference>
<proteinExistence type="inferred from homology"/>
<evidence type="ECO:0000313" key="19">
    <source>
        <dbReference type="EMBL" id="CAE8678182.1"/>
    </source>
</evidence>
<evidence type="ECO:0000256" key="3">
    <source>
        <dbReference type="ARBA" id="ARBA00004430"/>
    </source>
</evidence>
<feature type="coiled-coil region" evidence="16">
    <location>
        <begin position="231"/>
        <end position="258"/>
    </location>
</feature>
<evidence type="ECO:0000256" key="4">
    <source>
        <dbReference type="ARBA" id="ARBA00006831"/>
    </source>
</evidence>
<feature type="compositionally biased region" description="Low complexity" evidence="17">
    <location>
        <begin position="490"/>
        <end position="513"/>
    </location>
</feature>
<evidence type="ECO:0000259" key="18">
    <source>
        <dbReference type="PROSITE" id="PS50222"/>
    </source>
</evidence>
<evidence type="ECO:0000256" key="15">
    <source>
        <dbReference type="ARBA" id="ARBA00023273"/>
    </source>
</evidence>
<dbReference type="GO" id="GO:0036064">
    <property type="term" value="C:ciliary basal body"/>
    <property type="evidence" value="ECO:0007669"/>
    <property type="project" value="TreeGrafter"/>
</dbReference>
<evidence type="ECO:0000256" key="11">
    <source>
        <dbReference type="ARBA" id="ARBA00023017"/>
    </source>
</evidence>
<dbReference type="InterPro" id="IPR040045">
    <property type="entry name" value="DYNC2LI1"/>
</dbReference>
<evidence type="ECO:0000256" key="1">
    <source>
        <dbReference type="ARBA" id="ARBA00004120"/>
    </source>
</evidence>
<evidence type="ECO:0000313" key="20">
    <source>
        <dbReference type="Proteomes" id="UP000626109"/>
    </source>
</evidence>
<feature type="region of interest" description="Disordered" evidence="17">
    <location>
        <begin position="1094"/>
        <end position="1116"/>
    </location>
</feature>
<feature type="domain" description="EF-hand" evidence="18">
    <location>
        <begin position="889"/>
        <end position="924"/>
    </location>
</feature>
<feature type="region of interest" description="Disordered" evidence="17">
    <location>
        <begin position="276"/>
        <end position="303"/>
    </location>
</feature>
<feature type="region of interest" description="Disordered" evidence="17">
    <location>
        <begin position="1040"/>
        <end position="1062"/>
    </location>
</feature>
<evidence type="ECO:0000256" key="17">
    <source>
        <dbReference type="SAM" id="MobiDB-lite"/>
    </source>
</evidence>
<comment type="subcellular location">
    <subcellularLocation>
        <location evidence="3">Cytoplasm</location>
        <location evidence="3">Cytoskeleton</location>
        <location evidence="3">Cilium axoneme</location>
    </subcellularLocation>
    <subcellularLocation>
        <location evidence="1">Cytoplasm</location>
        <location evidence="1">Cytoskeleton</location>
        <location evidence="1">Cilium basal body</location>
    </subcellularLocation>
    <subcellularLocation>
        <location evidence="2">Cytoplasm</location>
        <location evidence="2">Cytoskeleton</location>
        <location evidence="2">Microtubule organizing center</location>
        <location evidence="2">Centrosome</location>
    </subcellularLocation>
</comment>
<dbReference type="GO" id="GO:0045504">
    <property type="term" value="F:dynein heavy chain binding"/>
    <property type="evidence" value="ECO:0007669"/>
    <property type="project" value="TreeGrafter"/>
</dbReference>
<feature type="domain" description="EF-hand" evidence="18">
    <location>
        <begin position="926"/>
        <end position="961"/>
    </location>
</feature>
<keyword evidence="8" id="KW-0493">Microtubule</keyword>
<dbReference type="GO" id="GO:0035721">
    <property type="term" value="P:intraciliary retrograde transport"/>
    <property type="evidence" value="ECO:0007669"/>
    <property type="project" value="InterPro"/>
</dbReference>
<dbReference type="InterPro" id="IPR002048">
    <property type="entry name" value="EF_hand_dom"/>
</dbReference>
<dbReference type="InterPro" id="IPR027417">
    <property type="entry name" value="P-loop_NTPase"/>
</dbReference>
<comment type="caution">
    <text evidence="19">The sequence shown here is derived from an EMBL/GenBank/DDBJ whole genome shotgun (WGS) entry which is preliminary data.</text>
</comment>
<evidence type="ECO:0000256" key="16">
    <source>
        <dbReference type="SAM" id="Coils"/>
    </source>
</evidence>
<dbReference type="Gene3D" id="3.40.50.300">
    <property type="entry name" value="P-loop containing nucleotide triphosphate hydrolases"/>
    <property type="match status" value="1"/>
</dbReference>
<dbReference type="SMART" id="SM00054">
    <property type="entry name" value="EFh"/>
    <property type="match status" value="4"/>
</dbReference>
<dbReference type="SUPFAM" id="SSF52540">
    <property type="entry name" value="P-loop containing nucleoside triphosphate hydrolases"/>
    <property type="match status" value="1"/>
</dbReference>
<dbReference type="PANTHER" id="PTHR13236:SF0">
    <property type="entry name" value="CYTOPLASMIC DYNEIN 2 LIGHT INTERMEDIATE CHAIN 1"/>
    <property type="match status" value="1"/>
</dbReference>
<accession>A0A813JEM9</accession>
<dbReference type="SUPFAM" id="SSF47473">
    <property type="entry name" value="EF-hand"/>
    <property type="match status" value="2"/>
</dbReference>
<keyword evidence="9" id="KW-0970">Cilium biogenesis/degradation</keyword>
<keyword evidence="15" id="KW-0966">Cell projection</keyword>
<evidence type="ECO:0000256" key="10">
    <source>
        <dbReference type="ARBA" id="ARBA00022837"/>
    </source>
</evidence>
<dbReference type="Pfam" id="PF13499">
    <property type="entry name" value="EF-hand_7"/>
    <property type="match status" value="2"/>
</dbReference>
<name>A0A813JEM9_POLGL</name>
<gene>
    <name evidence="19" type="ORF">PGLA2088_LOCUS20670</name>
</gene>